<dbReference type="OrthoDB" id="3249407at2759"/>
<evidence type="ECO:0000313" key="3">
    <source>
        <dbReference type="EMBL" id="KAG1810081.1"/>
    </source>
</evidence>
<organism evidence="3 4">
    <name type="scientific">Suillus plorans</name>
    <dbReference type="NCBI Taxonomy" id="116603"/>
    <lineage>
        <taxon>Eukaryota</taxon>
        <taxon>Fungi</taxon>
        <taxon>Dikarya</taxon>
        <taxon>Basidiomycota</taxon>
        <taxon>Agaricomycotina</taxon>
        <taxon>Agaricomycetes</taxon>
        <taxon>Agaricomycetidae</taxon>
        <taxon>Boletales</taxon>
        <taxon>Suillineae</taxon>
        <taxon>Suillaceae</taxon>
        <taxon>Suillus</taxon>
    </lineage>
</organism>
<keyword evidence="4" id="KW-1185">Reference proteome</keyword>
<evidence type="ECO:0000313" key="4">
    <source>
        <dbReference type="Proteomes" id="UP000719766"/>
    </source>
</evidence>
<protein>
    <recommendedName>
        <fullName evidence="2">DUF6532 domain-containing protein</fullName>
    </recommendedName>
</protein>
<feature type="region of interest" description="Disordered" evidence="1">
    <location>
        <begin position="114"/>
        <end position="215"/>
    </location>
</feature>
<feature type="domain" description="DUF6532" evidence="2">
    <location>
        <begin position="232"/>
        <end position="423"/>
    </location>
</feature>
<dbReference type="AlphaFoldDB" id="A0A9P7J9S5"/>
<name>A0A9P7J9S5_9AGAM</name>
<feature type="compositionally biased region" description="Low complexity" evidence="1">
    <location>
        <begin position="137"/>
        <end position="147"/>
    </location>
</feature>
<proteinExistence type="predicted"/>
<dbReference type="InterPro" id="IPR045341">
    <property type="entry name" value="DUF6532"/>
</dbReference>
<feature type="region of interest" description="Disordered" evidence="1">
    <location>
        <begin position="1"/>
        <end position="43"/>
    </location>
</feature>
<sequence length="487" mass="54897">MATSRKVASKHAKSKDAQPAQRVPPPTRTASGRQRRLTEKENYRVSESQHVTYRQETKEKKIEKQKKKALRAAYNADPNGFEEELSELRSDIDREEENMFSDCDMVSKLSRSKSKVLTFSAGKIPPVSRNTSAMRKATTTAPTSSPSDDSESDESTDRESRQPEDRIDDEDNNYIAEELSPIARGSKRPLDDSETLDDGMALPKIKKNSDGSRHRMKVSDFDDVSKEILGTAASIFRCLIVSQAPFPENIAVETQLAKAAWHEACQIKGINVKLTPSGVKMLLTRTSQVRGELKTKMRSLTASFFGFRSSNSNNVIQQNRDLAESLKDGSVFAFKDWESKKGIYKTELLQLGINIMWFANRHDKGVIHHKYFDPMPVEVIALVLTTIECCIDEWLQGLKEDIKFTSATYGTVYHGHFCSLQRFDERMAPYKLLDKIRVNLHDVACFHAGVDTLTISSSASRISDAAFEDAIREYRLEEQDDAEASES</sequence>
<dbReference type="GeneID" id="64603290"/>
<dbReference type="Pfam" id="PF20149">
    <property type="entry name" value="DUF6532"/>
    <property type="match status" value="1"/>
</dbReference>
<gene>
    <name evidence="3" type="ORF">HD556DRAFT_1532226</name>
</gene>
<evidence type="ECO:0000256" key="1">
    <source>
        <dbReference type="SAM" id="MobiDB-lite"/>
    </source>
</evidence>
<reference evidence="3" key="1">
    <citation type="journal article" date="2020" name="New Phytol.">
        <title>Comparative genomics reveals dynamic genome evolution in host specialist ectomycorrhizal fungi.</title>
        <authorList>
            <person name="Lofgren L.A."/>
            <person name="Nguyen N.H."/>
            <person name="Vilgalys R."/>
            <person name="Ruytinx J."/>
            <person name="Liao H.L."/>
            <person name="Branco S."/>
            <person name="Kuo A."/>
            <person name="LaButti K."/>
            <person name="Lipzen A."/>
            <person name="Andreopoulos W."/>
            <person name="Pangilinan J."/>
            <person name="Riley R."/>
            <person name="Hundley H."/>
            <person name="Na H."/>
            <person name="Barry K."/>
            <person name="Grigoriev I.V."/>
            <person name="Stajich J.E."/>
            <person name="Kennedy P.G."/>
        </authorList>
    </citation>
    <scope>NUCLEOTIDE SEQUENCE</scope>
    <source>
        <strain evidence="3">S12</strain>
    </source>
</reference>
<dbReference type="Proteomes" id="UP000719766">
    <property type="component" value="Unassembled WGS sequence"/>
</dbReference>
<comment type="caution">
    <text evidence="3">The sequence shown here is derived from an EMBL/GenBank/DDBJ whole genome shotgun (WGS) entry which is preliminary data.</text>
</comment>
<dbReference type="RefSeq" id="XP_041167746.1">
    <property type="nucleotide sequence ID" value="XM_041309526.1"/>
</dbReference>
<evidence type="ECO:0000259" key="2">
    <source>
        <dbReference type="Pfam" id="PF20149"/>
    </source>
</evidence>
<accession>A0A9P7J9S5</accession>
<dbReference type="EMBL" id="JABBWE010000001">
    <property type="protein sequence ID" value="KAG1810081.1"/>
    <property type="molecule type" value="Genomic_DNA"/>
</dbReference>
<feature type="compositionally biased region" description="Basic and acidic residues" evidence="1">
    <location>
        <begin position="155"/>
        <end position="165"/>
    </location>
</feature>